<name>A0ACC2W920_9TREE</name>
<dbReference type="Proteomes" id="UP001241377">
    <property type="component" value="Unassembled WGS sequence"/>
</dbReference>
<evidence type="ECO:0000313" key="2">
    <source>
        <dbReference type="Proteomes" id="UP001241377"/>
    </source>
</evidence>
<organism evidence="1 2">
    <name type="scientific">Naganishia cerealis</name>
    <dbReference type="NCBI Taxonomy" id="610337"/>
    <lineage>
        <taxon>Eukaryota</taxon>
        <taxon>Fungi</taxon>
        <taxon>Dikarya</taxon>
        <taxon>Basidiomycota</taxon>
        <taxon>Agaricomycotina</taxon>
        <taxon>Tremellomycetes</taxon>
        <taxon>Filobasidiales</taxon>
        <taxon>Filobasidiaceae</taxon>
        <taxon>Naganishia</taxon>
    </lineage>
</organism>
<sequence>MARALENRSLPAASTSSNVAYDSDPAPQKESQHTLPPATSSDEQPNVKVSGGKRKKPEPARRGGTISVKSQVARMEQGDTSDEQAANTEIISDAERELKKSRRLMSPAEALLDSAQAVLPAPGLHRFSHSRNESTSTPSGAGVNARRQTTFTLRPPRENPADATNGVPIGDNARNRSRASLSPETAAHITPGAVLINRYVNGRRHRTSQSPGSTSTASHFHSFSAIVTTAGAAGMDTTMEEDESGDSGETSGASVSRQNLTSMSLSGLHDESSYEAMEREVQAGRASAAGTSLGNVDAGSRFQTPRQALFNPPQMASSHYTSETPNMARQPFFPILESRGDSQAPESAGTNRGKRRSSRKSADNQAYRPEGDNAPAHLNREGTLTDSADEDGGGEGLAAHLPERSTRGKRHEQGEGYLGTGLSFDPHTPGKPRSKKGDNRGGDGADAGDVKYESQDAAESQDQVIGSSNNARNSSRARVAKFTAPARSRKTASVSLSPAKDKRPVTANKGSAQSSVDLSNDVDIDGGSTRTTQHRYLSTLRSYAATSLLKWLGIFGGLLAVMWWLVSHTPPEVSEIGHHRASPGGGITVNKGWSRHVPQRTGTAGTDGEREEVTHAAMEDLLQRLRDLEANLILLSTETYTHKDERARSERELAIANSRMEQLNEDLRRERSKREQDRHDLDQLRTTIHTFRQQAEASSSSLSTSMDELSRKVDTLESGVREALSEQRMMQILERVLPSGVPVRRDLKTGEITIDPSFWTELRKVVAAKTEVESLSHRVATIKKKQESGGDPHTPVASAVITKVPTWQDFLDENEETLRVWAGKAFDRKLVDAQVIDRSSFLSMLKDELHALHATLRDEASSRDESTMAKVNKELEEIRAYRAAESVLNPVYNAGDVDTDIKPVLQRLIDDSLLKYSKDVLARPDYALASGGAHTVEAQTTKTLVLVRPQPKWPSWVSQNRDKSLEVTGRTPLVILHPATQPGMCWPFEGSQGHVGISLSREIHVTDVTVEHVAKELVSARSLMSAPRDMELWATFGDDQADKVRDFLDTSPYVRSLCLLPDRQV</sequence>
<keyword evidence="2" id="KW-1185">Reference proteome</keyword>
<comment type="caution">
    <text evidence="1">The sequence shown here is derived from an EMBL/GenBank/DDBJ whole genome shotgun (WGS) entry which is preliminary data.</text>
</comment>
<dbReference type="EMBL" id="JASBWR010000021">
    <property type="protein sequence ID" value="KAJ9108233.1"/>
    <property type="molecule type" value="Genomic_DNA"/>
</dbReference>
<proteinExistence type="predicted"/>
<accession>A0ACC2W920</accession>
<protein>
    <submittedName>
        <fullName evidence="1">Uncharacterized protein</fullName>
    </submittedName>
</protein>
<gene>
    <name evidence="1" type="ORF">QFC19_002481</name>
</gene>
<reference evidence="1" key="1">
    <citation type="submission" date="2023-04" db="EMBL/GenBank/DDBJ databases">
        <title>Draft Genome sequencing of Naganishia species isolated from polar environments using Oxford Nanopore Technology.</title>
        <authorList>
            <person name="Leo P."/>
            <person name="Venkateswaran K."/>
        </authorList>
    </citation>
    <scope>NUCLEOTIDE SEQUENCE</scope>
    <source>
        <strain evidence="1">MNA-CCFEE 5261</strain>
    </source>
</reference>
<evidence type="ECO:0000313" key="1">
    <source>
        <dbReference type="EMBL" id="KAJ9108233.1"/>
    </source>
</evidence>